<feature type="signal peptide" evidence="2">
    <location>
        <begin position="1"/>
        <end position="20"/>
    </location>
</feature>
<evidence type="ECO:0000256" key="1">
    <source>
        <dbReference type="SAM" id="MobiDB-lite"/>
    </source>
</evidence>
<keyword evidence="4" id="KW-1185">Reference proteome</keyword>
<organism evidence="3 4">
    <name type="scientific">Subdoligranulum variabile DSM 15176</name>
    <dbReference type="NCBI Taxonomy" id="411471"/>
    <lineage>
        <taxon>Bacteria</taxon>
        <taxon>Bacillati</taxon>
        <taxon>Bacillota</taxon>
        <taxon>Clostridia</taxon>
        <taxon>Eubacteriales</taxon>
        <taxon>Oscillospiraceae</taxon>
        <taxon>Subdoligranulum</taxon>
    </lineage>
</organism>
<dbReference type="RefSeq" id="WP_007047646.1">
    <property type="nucleotide sequence ID" value="NZ_GG704769.1"/>
</dbReference>
<keyword evidence="2" id="KW-0732">Signal</keyword>
<evidence type="ECO:0000256" key="2">
    <source>
        <dbReference type="SAM" id="SignalP"/>
    </source>
</evidence>
<evidence type="ECO:0000313" key="4">
    <source>
        <dbReference type="Proteomes" id="UP000003438"/>
    </source>
</evidence>
<feature type="compositionally biased region" description="Low complexity" evidence="1">
    <location>
        <begin position="27"/>
        <end position="45"/>
    </location>
</feature>
<dbReference type="AlphaFoldDB" id="D1PPG6"/>
<feature type="chain" id="PRO_5038790843" evidence="2">
    <location>
        <begin position="21"/>
        <end position="397"/>
    </location>
</feature>
<gene>
    <name evidence="3" type="ORF">SUBVAR_06281</name>
</gene>
<name>D1PPG6_9FIRM</name>
<protein>
    <submittedName>
        <fullName evidence="3">Uncharacterized protein</fullName>
    </submittedName>
</protein>
<evidence type="ECO:0000313" key="3">
    <source>
        <dbReference type="EMBL" id="EFB75428.1"/>
    </source>
</evidence>
<reference evidence="3" key="1">
    <citation type="submission" date="2009-12" db="EMBL/GenBank/DDBJ databases">
        <authorList>
            <person name="Weinstock G."/>
            <person name="Sodergren E."/>
            <person name="Clifton S."/>
            <person name="Fulton L."/>
            <person name="Fulton B."/>
            <person name="Courtney L."/>
            <person name="Fronick C."/>
            <person name="Harrison M."/>
            <person name="Strong C."/>
            <person name="Farmer C."/>
            <person name="Delahaunty K."/>
            <person name="Markovic C."/>
            <person name="Hall O."/>
            <person name="Minx P."/>
            <person name="Tomlinson C."/>
            <person name="Mitreva M."/>
            <person name="Nelson J."/>
            <person name="Hou S."/>
            <person name="Wollam A."/>
            <person name="Pepin K.H."/>
            <person name="Johnson M."/>
            <person name="Bhonagiri V."/>
            <person name="Nash W.E."/>
            <person name="Warren W."/>
            <person name="Chinwalla A."/>
            <person name="Mardis E.R."/>
            <person name="Wilson R.K."/>
        </authorList>
    </citation>
    <scope>NUCLEOTIDE SEQUENCE [LARGE SCALE GENOMIC DNA]</scope>
    <source>
        <strain evidence="3">DSM 15176</strain>
    </source>
</reference>
<comment type="caution">
    <text evidence="3">The sequence shown here is derived from an EMBL/GenBank/DDBJ whole genome shotgun (WGS) entry which is preliminary data.</text>
</comment>
<dbReference type="Proteomes" id="UP000003438">
    <property type="component" value="Unassembled WGS sequence"/>
</dbReference>
<proteinExistence type="predicted"/>
<sequence length="397" mass="42818">MRKLPLAIPAFLLAALTACGSLSVPEATPLPTETPAATAASTPTPTAAPTPTPDPSAQLDYEMLTLPATPQPPHVYDGQFMPNNAAGHDNGLAFVEALYTNDTEKMQSVLSDSLLDSGLPLPDLTGLVITDVSVGGGLYEAPYAMLTIAEPGATGLPVGDHEFRFSFDEEDKINGFSAMDGDLEDDAAKGMGLEPGAWMQLGSLDVTDTRKDNVYLTSATRVVGRKQDALGFAVGEVRAFAVTERRTYDGDNNLAEYAMTSCEELPGDWPVPRNRYERYMQPPEGNCLSEEQLQSVSDQLNDFFARLLDGTYIGEWQDDPVWAALSVWDAARPVPVAVTPEVLRSDVLQYPNPDIAPETRVWVPLPDDCWAVCPLTEDGSPNLFLGFSFALAEPVTD</sequence>
<dbReference type="EMBL" id="ACBY02000026">
    <property type="protein sequence ID" value="EFB75428.1"/>
    <property type="molecule type" value="Genomic_DNA"/>
</dbReference>
<feature type="region of interest" description="Disordered" evidence="1">
    <location>
        <begin position="27"/>
        <end position="58"/>
    </location>
</feature>
<dbReference type="STRING" id="411471.SUBVAR_06281"/>
<accession>D1PPG6</accession>
<dbReference type="HOGENOM" id="CLU_694297_0_0_9"/>
<dbReference type="PROSITE" id="PS51257">
    <property type="entry name" value="PROKAR_LIPOPROTEIN"/>
    <property type="match status" value="1"/>
</dbReference>